<dbReference type="PROSITE" id="PS51257">
    <property type="entry name" value="PROKAR_LIPOPROTEIN"/>
    <property type="match status" value="1"/>
</dbReference>
<keyword evidence="2" id="KW-0812">Transmembrane</keyword>
<feature type="transmembrane region" description="Helical" evidence="2">
    <location>
        <begin position="71"/>
        <end position="90"/>
    </location>
</feature>
<protein>
    <recommendedName>
        <fullName evidence="6">Type VI secretion protein</fullName>
    </recommendedName>
</protein>
<dbReference type="RefSeq" id="WP_281932636.1">
    <property type="nucleotide sequence ID" value="NZ_AP027144.1"/>
</dbReference>
<keyword evidence="2" id="KW-1133">Transmembrane helix</keyword>
<reference evidence="4 5" key="1">
    <citation type="journal article" date="2023" name="Int. J. Syst. Evol. Microbiol.">
        <title>Methylocystis iwaonis sp. nov., a type II methane-oxidizing bacterium from surface soil of a rice paddy field in Japan, and emended description of the genus Methylocystis (ex Whittenbury et al. 1970) Bowman et al. 1993.</title>
        <authorList>
            <person name="Kaise H."/>
            <person name="Sawadogo J.B."/>
            <person name="Alam M.S."/>
            <person name="Ueno C."/>
            <person name="Dianou D."/>
            <person name="Shinjo R."/>
            <person name="Asakawa S."/>
        </authorList>
    </citation>
    <scope>NUCLEOTIDE SEQUENCE [LARGE SCALE GENOMIC DNA]</scope>
    <source>
        <strain evidence="4 5">SS37A-Re</strain>
    </source>
</reference>
<dbReference type="Proteomes" id="UP001317629">
    <property type="component" value="Plasmid pSS37A-Re-2"/>
</dbReference>
<keyword evidence="5" id="KW-1185">Reference proteome</keyword>
<evidence type="ECO:0000313" key="4">
    <source>
        <dbReference type="EMBL" id="BDV36325.1"/>
    </source>
</evidence>
<dbReference type="EMBL" id="AP027144">
    <property type="protein sequence ID" value="BDV36325.1"/>
    <property type="molecule type" value="Genomic_DNA"/>
</dbReference>
<gene>
    <name evidence="4" type="ORF">SS37A_38550</name>
</gene>
<evidence type="ECO:0000256" key="1">
    <source>
        <dbReference type="ARBA" id="ARBA00004141"/>
    </source>
</evidence>
<organism evidence="4 5">
    <name type="scientific">Methylocystis iwaonis</name>
    <dbReference type="NCBI Taxonomy" id="2885079"/>
    <lineage>
        <taxon>Bacteria</taxon>
        <taxon>Pseudomonadati</taxon>
        <taxon>Pseudomonadota</taxon>
        <taxon>Alphaproteobacteria</taxon>
        <taxon>Hyphomicrobiales</taxon>
        <taxon>Methylocystaceae</taxon>
        <taxon>Methylocystis</taxon>
    </lineage>
</organism>
<evidence type="ECO:0000313" key="5">
    <source>
        <dbReference type="Proteomes" id="UP001317629"/>
    </source>
</evidence>
<dbReference type="Pfam" id="PF04956">
    <property type="entry name" value="TrbC"/>
    <property type="match status" value="1"/>
</dbReference>
<dbReference type="InterPro" id="IPR007039">
    <property type="entry name" value="TrbC/VirB2"/>
</dbReference>
<sequence>MKNRKATAVALLAVVIACATVDVAAAQQFQPINNAVNSVLQFLTGTFATTSATLAVAAVGFLALTSRIPWFWAFAVVVGVALIFGSSQIVSTLQGGLGG</sequence>
<evidence type="ECO:0000256" key="3">
    <source>
        <dbReference type="SAM" id="SignalP"/>
    </source>
</evidence>
<name>A0ABN6VNF1_9HYPH</name>
<keyword evidence="3" id="KW-0732">Signal</keyword>
<keyword evidence="4" id="KW-0614">Plasmid</keyword>
<keyword evidence="2" id="KW-0472">Membrane</keyword>
<accession>A0ABN6VNF1</accession>
<feature type="transmembrane region" description="Helical" evidence="2">
    <location>
        <begin position="42"/>
        <end position="64"/>
    </location>
</feature>
<comment type="subcellular location">
    <subcellularLocation>
        <location evidence="1">Membrane</location>
        <topology evidence="1">Multi-pass membrane protein</topology>
    </subcellularLocation>
</comment>
<feature type="chain" id="PRO_5047120691" description="Type VI secretion protein" evidence="3">
    <location>
        <begin position="25"/>
        <end position="99"/>
    </location>
</feature>
<proteinExistence type="predicted"/>
<geneLocation type="plasmid" evidence="4 5">
    <name>pSS37A-Re-2</name>
</geneLocation>
<feature type="signal peptide" evidence="3">
    <location>
        <begin position="1"/>
        <end position="24"/>
    </location>
</feature>
<evidence type="ECO:0008006" key="6">
    <source>
        <dbReference type="Google" id="ProtNLM"/>
    </source>
</evidence>
<evidence type="ECO:0000256" key="2">
    <source>
        <dbReference type="SAM" id="Phobius"/>
    </source>
</evidence>